<evidence type="ECO:0000313" key="2">
    <source>
        <dbReference type="Proteomes" id="UP000251558"/>
    </source>
</evidence>
<sequence>MMTGSFCWKSCYIAPSAFEQSEAAAVAFEVPGIGLNHAGRDRMRAIVPRTRASNTFVHDFLSEGLA</sequence>
<name>A0A330HY38_9HYPH</name>
<dbReference type="Proteomes" id="UP000251558">
    <property type="component" value="Unassembled WGS sequence"/>
</dbReference>
<accession>A0A330HY38</accession>
<gene>
    <name evidence="1" type="ORF">DPM33_00765</name>
</gene>
<comment type="caution">
    <text evidence="1">The sequence shown here is derived from an EMBL/GenBank/DDBJ whole genome shotgun (WGS) entry which is preliminary data.</text>
</comment>
<organism evidence="1 2">
    <name type="scientific">Mesorhizobium hawassense</name>
    <dbReference type="NCBI Taxonomy" id="1209954"/>
    <lineage>
        <taxon>Bacteria</taxon>
        <taxon>Pseudomonadati</taxon>
        <taxon>Pseudomonadota</taxon>
        <taxon>Alphaproteobacteria</taxon>
        <taxon>Hyphomicrobiales</taxon>
        <taxon>Phyllobacteriaceae</taxon>
        <taxon>Mesorhizobium</taxon>
    </lineage>
</organism>
<proteinExistence type="predicted"/>
<keyword evidence="2" id="KW-1185">Reference proteome</keyword>
<reference evidence="1 2" key="1">
    <citation type="submission" date="2018-07" db="EMBL/GenBank/DDBJ databases">
        <title>Diversity of Mesorhizobium strains in Brazil.</title>
        <authorList>
            <person name="Helene L.C.F."/>
            <person name="Dall'Agnol R."/>
            <person name="Delamuta J.R.M."/>
            <person name="Hungria M."/>
        </authorList>
    </citation>
    <scope>NUCLEOTIDE SEQUENCE [LARGE SCALE GENOMIC DNA]</scope>
    <source>
        <strain evidence="1 2">AC99b</strain>
    </source>
</reference>
<evidence type="ECO:0000313" key="1">
    <source>
        <dbReference type="EMBL" id="RAZ92470.1"/>
    </source>
</evidence>
<dbReference type="AlphaFoldDB" id="A0A330HY38"/>
<dbReference type="EMBL" id="QMBP01000001">
    <property type="protein sequence ID" value="RAZ92470.1"/>
    <property type="molecule type" value="Genomic_DNA"/>
</dbReference>
<protein>
    <submittedName>
        <fullName evidence="1">Uncharacterized protein</fullName>
    </submittedName>
</protein>